<dbReference type="InterPro" id="IPR001944">
    <property type="entry name" value="Glycoside_Hdrlase_35"/>
</dbReference>
<dbReference type="Gene3D" id="2.60.120.260">
    <property type="entry name" value="Galactose-binding domain-like"/>
    <property type="match status" value="1"/>
</dbReference>
<dbReference type="SUPFAM" id="SSF51445">
    <property type="entry name" value="(Trans)glycosidases"/>
    <property type="match status" value="1"/>
</dbReference>
<evidence type="ECO:0000256" key="8">
    <source>
        <dbReference type="ARBA" id="ARBA00022801"/>
    </source>
</evidence>
<dbReference type="EC" id="3.2.1.23" evidence="4"/>
<evidence type="ECO:0000256" key="6">
    <source>
        <dbReference type="ARBA" id="ARBA00022525"/>
    </source>
</evidence>
<evidence type="ECO:0000313" key="14">
    <source>
        <dbReference type="EMBL" id="KAG6432598.1"/>
    </source>
</evidence>
<dbReference type="Pfam" id="PF01301">
    <property type="entry name" value="Glyco_hydro_35"/>
    <property type="match status" value="1"/>
</dbReference>
<evidence type="ECO:0000256" key="2">
    <source>
        <dbReference type="ARBA" id="ARBA00004271"/>
    </source>
</evidence>
<dbReference type="AlphaFoldDB" id="A0A8X9A8U4"/>
<dbReference type="GO" id="GO:0004565">
    <property type="term" value="F:beta-galactosidase activity"/>
    <property type="evidence" value="ECO:0007669"/>
    <property type="project" value="UniProtKB-EC"/>
</dbReference>
<dbReference type="InterPro" id="IPR041392">
    <property type="entry name" value="GHD"/>
</dbReference>
<dbReference type="Gene3D" id="3.20.20.80">
    <property type="entry name" value="Glycosidases"/>
    <property type="match status" value="2"/>
</dbReference>
<dbReference type="EMBL" id="PNBA02000002">
    <property type="protein sequence ID" value="KAG6432598.1"/>
    <property type="molecule type" value="Genomic_DNA"/>
</dbReference>
<protein>
    <recommendedName>
        <fullName evidence="4">beta-galactosidase</fullName>
        <ecNumber evidence="4">3.2.1.23</ecNumber>
    </recommendedName>
</protein>
<reference evidence="14" key="1">
    <citation type="submission" date="2018-01" db="EMBL/GenBank/DDBJ databases">
        <authorList>
            <person name="Mao J.F."/>
        </authorList>
    </citation>
    <scope>NUCLEOTIDE SEQUENCE</scope>
    <source>
        <strain evidence="14">Huo1</strain>
        <tissue evidence="14">Leaf</tissue>
    </source>
</reference>
<keyword evidence="7" id="KW-0732">Signal</keyword>
<dbReference type="InterPro" id="IPR031330">
    <property type="entry name" value="Gly_Hdrlase_35_cat"/>
</dbReference>
<evidence type="ECO:0000256" key="3">
    <source>
        <dbReference type="ARBA" id="ARBA00009809"/>
    </source>
</evidence>
<evidence type="ECO:0000259" key="12">
    <source>
        <dbReference type="Pfam" id="PF17834"/>
    </source>
</evidence>
<dbReference type="InterPro" id="IPR048913">
    <property type="entry name" value="BetaGal_gal-bd"/>
</dbReference>
<feature type="domain" description="Beta-galactosidase galactose-binding" evidence="13">
    <location>
        <begin position="352"/>
        <end position="415"/>
    </location>
</feature>
<keyword evidence="10" id="KW-0326">Glycosidase</keyword>
<evidence type="ECO:0000256" key="1">
    <source>
        <dbReference type="ARBA" id="ARBA00001412"/>
    </source>
</evidence>
<dbReference type="PRINTS" id="PR00742">
    <property type="entry name" value="GLHYDRLASE35"/>
</dbReference>
<feature type="domain" description="Beta-galactosidase beta-sandwich" evidence="12">
    <location>
        <begin position="141"/>
        <end position="196"/>
    </location>
</feature>
<comment type="catalytic activity">
    <reaction evidence="1">
        <text>Hydrolysis of terminal non-reducing beta-D-galactose residues in beta-D-galactosides.</text>
        <dbReference type="EC" id="3.2.1.23"/>
    </reaction>
</comment>
<gene>
    <name evidence="14" type="ORF">SASPL_104179</name>
</gene>
<accession>A0A8X9A8U4</accession>
<evidence type="ECO:0000256" key="5">
    <source>
        <dbReference type="ARBA" id="ARBA00022523"/>
    </source>
</evidence>
<reference evidence="14" key="2">
    <citation type="submission" date="2020-08" db="EMBL/GenBank/DDBJ databases">
        <title>Plant Genome Project.</title>
        <authorList>
            <person name="Zhang R.-G."/>
        </authorList>
    </citation>
    <scope>NUCLEOTIDE SEQUENCE</scope>
    <source>
        <strain evidence="14">Huo1</strain>
        <tissue evidence="14">Leaf</tissue>
    </source>
</reference>
<dbReference type="Pfam" id="PF21467">
    <property type="entry name" value="BetaGal_gal-bd"/>
    <property type="match status" value="1"/>
</dbReference>
<evidence type="ECO:0000259" key="11">
    <source>
        <dbReference type="Pfam" id="PF01301"/>
    </source>
</evidence>
<keyword evidence="6" id="KW-0964">Secreted</keyword>
<dbReference type="InterPro" id="IPR008979">
    <property type="entry name" value="Galactose-bd-like_sf"/>
</dbReference>
<evidence type="ECO:0000256" key="4">
    <source>
        <dbReference type="ARBA" id="ARBA00012756"/>
    </source>
</evidence>
<dbReference type="FunFam" id="2.60.120.260:FF:000050">
    <property type="entry name" value="Beta-galactosidase"/>
    <property type="match status" value="1"/>
</dbReference>
<evidence type="ECO:0000256" key="7">
    <source>
        <dbReference type="ARBA" id="ARBA00022729"/>
    </source>
</evidence>
<dbReference type="PANTHER" id="PTHR23421">
    <property type="entry name" value="BETA-GALACTOSIDASE RELATED"/>
    <property type="match status" value="1"/>
</dbReference>
<evidence type="ECO:0000256" key="9">
    <source>
        <dbReference type="ARBA" id="ARBA00023180"/>
    </source>
</evidence>
<dbReference type="InterPro" id="IPR017853">
    <property type="entry name" value="GH"/>
</dbReference>
<keyword evidence="5" id="KW-0052">Apoplast</keyword>
<comment type="subcellular location">
    <subcellularLocation>
        <location evidence="2">Secreted</location>
        <location evidence="2">Extracellular space</location>
        <location evidence="2">Apoplast</location>
    </subcellularLocation>
</comment>
<evidence type="ECO:0000313" key="15">
    <source>
        <dbReference type="Proteomes" id="UP000298416"/>
    </source>
</evidence>
<dbReference type="GO" id="GO:0048046">
    <property type="term" value="C:apoplast"/>
    <property type="evidence" value="ECO:0007669"/>
    <property type="project" value="UniProtKB-SubCell"/>
</dbReference>
<dbReference type="Proteomes" id="UP000298416">
    <property type="component" value="Unassembled WGS sequence"/>
</dbReference>
<sequence>MWPSLISKAKEGGLHAIDTYAFWNLHEPRPGQYDFSGRSDIARFMKEVQSQGLYVCLRIGPFIEAEWSYGGLPFWLHDIPGMVFRSDNEPFKIENEYQNVEKVFGNKGPPYVRWAAEMAVGLKTGVPWVMCKQDDAPDPVAYVYKGVKNECAAFLVNTDGAKEATVQFQNQTYIIPRKSISILPDCKTDAFNTAKVSSKGSTRTMTPIVKLDSKEMWEEVDEAIAAFGNTSWKSNSLLEQMNTTKDTSDYLWYTASYEQSEEQSTMIRVNSRGHVLRAFVNGEFIGSGHGTFTNQRFILEKNAPLKRGVNDISLLSIMVGLPDSGAHMERIAAGLEKVRIGEKDLSNLSWGYQSKFDAPKGNDPVALNLGSMGKGQVWINGESIGRYWISFLNPQGSPSQRWYHIPRAFLKARYNLLVMFEEEGGNPLGISVDTVSVAVA</sequence>
<keyword evidence="15" id="KW-1185">Reference proteome</keyword>
<organism evidence="14">
    <name type="scientific">Salvia splendens</name>
    <name type="common">Scarlet sage</name>
    <dbReference type="NCBI Taxonomy" id="180675"/>
    <lineage>
        <taxon>Eukaryota</taxon>
        <taxon>Viridiplantae</taxon>
        <taxon>Streptophyta</taxon>
        <taxon>Embryophyta</taxon>
        <taxon>Tracheophyta</taxon>
        <taxon>Spermatophyta</taxon>
        <taxon>Magnoliopsida</taxon>
        <taxon>eudicotyledons</taxon>
        <taxon>Gunneridae</taxon>
        <taxon>Pentapetalae</taxon>
        <taxon>asterids</taxon>
        <taxon>lamiids</taxon>
        <taxon>Lamiales</taxon>
        <taxon>Lamiaceae</taxon>
        <taxon>Nepetoideae</taxon>
        <taxon>Mentheae</taxon>
        <taxon>Salviinae</taxon>
        <taxon>Salvia</taxon>
        <taxon>Salvia subgen. Calosphace</taxon>
        <taxon>core Calosphace</taxon>
    </lineage>
</organism>
<proteinExistence type="inferred from homology"/>
<comment type="caution">
    <text evidence="14">The sequence shown here is derived from an EMBL/GenBank/DDBJ whole genome shotgun (WGS) entry which is preliminary data.</text>
</comment>
<feature type="domain" description="Glycoside hydrolase 35 catalytic" evidence="11">
    <location>
        <begin position="1"/>
        <end position="92"/>
    </location>
</feature>
<evidence type="ECO:0000256" key="10">
    <source>
        <dbReference type="ARBA" id="ARBA00023295"/>
    </source>
</evidence>
<name>A0A8X9A8U4_SALSN</name>
<dbReference type="Pfam" id="PF17834">
    <property type="entry name" value="GHD"/>
    <property type="match status" value="1"/>
</dbReference>
<dbReference type="SUPFAM" id="SSF49785">
    <property type="entry name" value="Galactose-binding domain-like"/>
    <property type="match status" value="2"/>
</dbReference>
<keyword evidence="9" id="KW-0325">Glycoprotein</keyword>
<evidence type="ECO:0000259" key="13">
    <source>
        <dbReference type="Pfam" id="PF21467"/>
    </source>
</evidence>
<dbReference type="GO" id="GO:0005975">
    <property type="term" value="P:carbohydrate metabolic process"/>
    <property type="evidence" value="ECO:0007669"/>
    <property type="project" value="InterPro"/>
</dbReference>
<comment type="similarity">
    <text evidence="3">Belongs to the glycosyl hydrolase 35 family.</text>
</comment>
<keyword evidence="8" id="KW-0378">Hydrolase</keyword>